<reference evidence="2" key="1">
    <citation type="journal article" date="2014" name="Int. J. Syst. Evol. Microbiol.">
        <title>Complete genome sequence of Corynebacterium casei LMG S-19264T (=DSM 44701T), isolated from a smear-ripened cheese.</title>
        <authorList>
            <consortium name="US DOE Joint Genome Institute (JGI-PGF)"/>
            <person name="Walter F."/>
            <person name="Albersmeier A."/>
            <person name="Kalinowski J."/>
            <person name="Ruckert C."/>
        </authorList>
    </citation>
    <scope>NUCLEOTIDE SEQUENCE</scope>
    <source>
        <strain evidence="2">CGMCC 1.15448</strain>
    </source>
</reference>
<evidence type="ECO:0000313" key="2">
    <source>
        <dbReference type="EMBL" id="GGA84014.1"/>
    </source>
</evidence>
<reference evidence="2" key="2">
    <citation type="submission" date="2020-09" db="EMBL/GenBank/DDBJ databases">
        <authorList>
            <person name="Sun Q."/>
            <person name="Zhou Y."/>
        </authorList>
    </citation>
    <scope>NUCLEOTIDE SEQUENCE</scope>
    <source>
        <strain evidence="2">CGMCC 1.15448</strain>
    </source>
</reference>
<organism evidence="2 3">
    <name type="scientific">Puia dinghuensis</name>
    <dbReference type="NCBI Taxonomy" id="1792502"/>
    <lineage>
        <taxon>Bacteria</taxon>
        <taxon>Pseudomonadati</taxon>
        <taxon>Bacteroidota</taxon>
        <taxon>Chitinophagia</taxon>
        <taxon>Chitinophagales</taxon>
        <taxon>Chitinophagaceae</taxon>
        <taxon>Puia</taxon>
    </lineage>
</organism>
<evidence type="ECO:0000313" key="3">
    <source>
        <dbReference type="Proteomes" id="UP000607559"/>
    </source>
</evidence>
<evidence type="ECO:0000256" key="1">
    <source>
        <dbReference type="SAM" id="SignalP"/>
    </source>
</evidence>
<proteinExistence type="predicted"/>
<dbReference type="Gene3D" id="2.130.10.10">
    <property type="entry name" value="YVTN repeat-like/Quinoprotein amine dehydrogenase"/>
    <property type="match status" value="1"/>
</dbReference>
<evidence type="ECO:0008006" key="4">
    <source>
        <dbReference type="Google" id="ProtNLM"/>
    </source>
</evidence>
<dbReference type="InterPro" id="IPR015943">
    <property type="entry name" value="WD40/YVTN_repeat-like_dom_sf"/>
</dbReference>
<keyword evidence="1" id="KW-0732">Signal</keyword>
<feature type="signal peptide" evidence="1">
    <location>
        <begin position="1"/>
        <end position="19"/>
    </location>
</feature>
<accession>A0A8J2XQA7</accession>
<dbReference type="EMBL" id="BMJC01000001">
    <property type="protein sequence ID" value="GGA84014.1"/>
    <property type="molecule type" value="Genomic_DNA"/>
</dbReference>
<dbReference type="InterPro" id="IPR051200">
    <property type="entry name" value="Host-pathogen_enzymatic-act"/>
</dbReference>
<protein>
    <recommendedName>
        <fullName evidence="4">YVTN family beta-propeller domain-containing protein</fullName>
    </recommendedName>
</protein>
<dbReference type="AlphaFoldDB" id="A0A8J2XQA7"/>
<dbReference type="RefSeq" id="WP_188927990.1">
    <property type="nucleotide sequence ID" value="NZ_BMJC01000001.1"/>
</dbReference>
<dbReference type="InterPro" id="IPR011048">
    <property type="entry name" value="Haem_d1_sf"/>
</dbReference>
<keyword evidence="3" id="KW-1185">Reference proteome</keyword>
<sequence>MKFLLPAFVLCLATAAASAQTSGYSLTKTFKIGSPGGWDYIAVGPGGKIYVSHGTQVNILDPKTGDSIGVIPNTTGVHGIAFDEAHGKGYTSNGRINNVTVFDLKTFAVQGQIATGQNPDAIMYDPFSKSIITCNGRSHDLTVIDAATGQVTATIPLDGKPETAVSDNAGKIYVNIEDKNKISVVDLGSKTVVANWPLGAEGPTGLEIDRKTKRLFAGCDKQLVVMDATNGNVVTKLPIGDGCDGVGFDEGLDLVFASCGEGKLTVIKETSASSFSVIDNVPTKRSARTVAVDSKMHAVYLPAADLEGAEPGGGRPKMIPGTFGVLVVTRK</sequence>
<dbReference type="Proteomes" id="UP000607559">
    <property type="component" value="Unassembled WGS sequence"/>
</dbReference>
<dbReference type="PANTHER" id="PTHR47197:SF3">
    <property type="entry name" value="DIHYDRO-HEME D1 DEHYDROGENASE"/>
    <property type="match status" value="1"/>
</dbReference>
<comment type="caution">
    <text evidence="2">The sequence shown here is derived from an EMBL/GenBank/DDBJ whole genome shotgun (WGS) entry which is preliminary data.</text>
</comment>
<feature type="chain" id="PRO_5035275343" description="YVTN family beta-propeller domain-containing protein" evidence="1">
    <location>
        <begin position="20"/>
        <end position="331"/>
    </location>
</feature>
<dbReference type="PANTHER" id="PTHR47197">
    <property type="entry name" value="PROTEIN NIRF"/>
    <property type="match status" value="1"/>
</dbReference>
<dbReference type="SUPFAM" id="SSF51004">
    <property type="entry name" value="C-terminal (heme d1) domain of cytochrome cd1-nitrite reductase"/>
    <property type="match status" value="1"/>
</dbReference>
<name>A0A8J2XQA7_9BACT</name>
<gene>
    <name evidence="2" type="ORF">GCM10011511_03970</name>
</gene>